<dbReference type="Pfam" id="PF13302">
    <property type="entry name" value="Acetyltransf_3"/>
    <property type="match status" value="1"/>
</dbReference>
<reference evidence="3" key="1">
    <citation type="submission" date="2019-11" db="EMBL/GenBank/DDBJ databases">
        <title>Complete genome sequence of Corynebacterium kalinowskii 1959, a novel Corynebacterium species isolated from soil of a small paddock in Vilsendorf, Germany.</title>
        <authorList>
            <person name="Schaffert L."/>
            <person name="Ruwe M."/>
            <person name="Milse J."/>
            <person name="Hanuschka K."/>
            <person name="Ortseifen V."/>
            <person name="Droste J."/>
            <person name="Brandt D."/>
            <person name="Schlueter L."/>
            <person name="Kutter Y."/>
            <person name="Vinke S."/>
            <person name="Viehoefer P."/>
            <person name="Jacob L."/>
            <person name="Luebke N.-C."/>
            <person name="Schulte-Berndt E."/>
            <person name="Hain C."/>
            <person name="Linder M."/>
            <person name="Schmidt P."/>
            <person name="Wollenschlaeger L."/>
            <person name="Luttermann T."/>
            <person name="Thieme E."/>
            <person name="Hassa J."/>
            <person name="Haak M."/>
            <person name="Wittchen M."/>
            <person name="Mentz A."/>
            <person name="Persicke M."/>
            <person name="Busche T."/>
            <person name="Ruckert C."/>
        </authorList>
    </citation>
    <scope>NUCLEOTIDE SEQUENCE [LARGE SCALE GENOMIC DNA]</scope>
    <source>
        <strain evidence="3">1959</strain>
    </source>
</reference>
<dbReference type="EMBL" id="CP046452">
    <property type="protein sequence ID" value="QGU02054.1"/>
    <property type="molecule type" value="Genomic_DNA"/>
</dbReference>
<proteinExistence type="predicted"/>
<gene>
    <name evidence="2" type="primary">ydaF1</name>
    <name evidence="2" type="ORF">CKALI_05925</name>
</gene>
<dbReference type="InterPro" id="IPR016181">
    <property type="entry name" value="Acyl_CoA_acyltransferase"/>
</dbReference>
<evidence type="ECO:0000313" key="3">
    <source>
        <dbReference type="Proteomes" id="UP000427071"/>
    </source>
</evidence>
<dbReference type="SUPFAM" id="SSF55729">
    <property type="entry name" value="Acyl-CoA N-acyltransferases (Nat)"/>
    <property type="match status" value="1"/>
</dbReference>
<keyword evidence="2" id="KW-0808">Transferase</keyword>
<dbReference type="EC" id="2.3.1.-" evidence="2"/>
<feature type="domain" description="N-acetyltransferase" evidence="1">
    <location>
        <begin position="14"/>
        <end position="153"/>
    </location>
</feature>
<dbReference type="Proteomes" id="UP000427071">
    <property type="component" value="Chromosome"/>
</dbReference>
<sequence>MWISPTLTLANDHVRLEPLSVAHTPELQQAVREGKIYENFWTSTPSPETMHTDIEDKLALRDRGDMAPFAVRSSFTNETLGVTTFYDLKPKVPHLEIGYTWIRQSAQGGMTNPAMKHLMLEYAFEELGCEAVGIRTKWTNRQSQRAIEKIGFKLDGVIRASARHKNGLLVDEVLYSMVRSEWPALKAGLEQRLSEF</sequence>
<dbReference type="PANTHER" id="PTHR43610">
    <property type="entry name" value="BLL6696 PROTEIN"/>
    <property type="match status" value="1"/>
</dbReference>
<dbReference type="KEGG" id="ckw:CKALI_05925"/>
<dbReference type="RefSeq" id="WP_156192411.1">
    <property type="nucleotide sequence ID" value="NZ_CP046452.1"/>
</dbReference>
<keyword evidence="2" id="KW-0012">Acyltransferase</keyword>
<dbReference type="AlphaFoldDB" id="A0A6B8VKP4"/>
<protein>
    <submittedName>
        <fullName evidence="2">Ribosomal N-acetyltransferase YdaF</fullName>
        <ecNumber evidence="2">2.3.1.-</ecNumber>
    </submittedName>
</protein>
<dbReference type="InterPro" id="IPR000182">
    <property type="entry name" value="GNAT_dom"/>
</dbReference>
<dbReference type="PANTHER" id="PTHR43610:SF1">
    <property type="entry name" value="N-ACETYLTRANSFERASE DOMAIN-CONTAINING PROTEIN"/>
    <property type="match status" value="1"/>
</dbReference>
<organism evidence="2 3">
    <name type="scientific">Corynebacterium kalinowskii</name>
    <dbReference type="NCBI Taxonomy" id="2675216"/>
    <lineage>
        <taxon>Bacteria</taxon>
        <taxon>Bacillati</taxon>
        <taxon>Actinomycetota</taxon>
        <taxon>Actinomycetes</taxon>
        <taxon>Mycobacteriales</taxon>
        <taxon>Corynebacteriaceae</taxon>
        <taxon>Corynebacterium</taxon>
    </lineage>
</organism>
<dbReference type="GO" id="GO:0016747">
    <property type="term" value="F:acyltransferase activity, transferring groups other than amino-acyl groups"/>
    <property type="evidence" value="ECO:0007669"/>
    <property type="project" value="InterPro"/>
</dbReference>
<accession>A0A6B8VKP4</accession>
<name>A0A6B8VKP4_9CORY</name>
<dbReference type="Gene3D" id="3.40.630.30">
    <property type="match status" value="1"/>
</dbReference>
<evidence type="ECO:0000259" key="1">
    <source>
        <dbReference type="Pfam" id="PF13302"/>
    </source>
</evidence>
<keyword evidence="3" id="KW-1185">Reference proteome</keyword>
<evidence type="ECO:0000313" key="2">
    <source>
        <dbReference type="EMBL" id="QGU02054.1"/>
    </source>
</evidence>